<organism evidence="3 4">
    <name type="scientific">Puniceicoccus vermicola</name>
    <dbReference type="NCBI Taxonomy" id="388746"/>
    <lineage>
        <taxon>Bacteria</taxon>
        <taxon>Pseudomonadati</taxon>
        <taxon>Verrucomicrobiota</taxon>
        <taxon>Opitutia</taxon>
        <taxon>Puniceicoccales</taxon>
        <taxon>Puniceicoccaceae</taxon>
        <taxon>Puniceicoccus</taxon>
    </lineage>
</organism>
<accession>A0A7X1AZI2</accession>
<feature type="signal peptide" evidence="1">
    <location>
        <begin position="1"/>
        <end position="17"/>
    </location>
</feature>
<gene>
    <name evidence="3" type="ORF">H5P30_13760</name>
</gene>
<dbReference type="AlphaFoldDB" id="A0A7X1AZI2"/>
<sequence>MRTLLFSLLLTFSVAQSLTSAENEVQWLTDYNEAVAQSEETGKPIFLLFTNSYSCGPCILLEKNVLSTPEFADFAQSEIIPLKVDFAPIYRDKNIPSSTKNLIAFRHKQNIPDDLKYRGWPYLILFNPSEAASYDGQLRGFQDLESMVDGIGLGPAN</sequence>
<dbReference type="RefSeq" id="WP_185693511.1">
    <property type="nucleotide sequence ID" value="NZ_JACHVA010000102.1"/>
</dbReference>
<evidence type="ECO:0000313" key="3">
    <source>
        <dbReference type="EMBL" id="MBC2602845.1"/>
    </source>
</evidence>
<proteinExistence type="predicted"/>
<comment type="caution">
    <text evidence="3">The sequence shown here is derived from an EMBL/GenBank/DDBJ whole genome shotgun (WGS) entry which is preliminary data.</text>
</comment>
<protein>
    <submittedName>
        <fullName evidence="3">Thioredoxin family protein</fullName>
    </submittedName>
</protein>
<dbReference type="Proteomes" id="UP000525652">
    <property type="component" value="Unassembled WGS sequence"/>
</dbReference>
<evidence type="ECO:0000313" key="4">
    <source>
        <dbReference type="Proteomes" id="UP000525652"/>
    </source>
</evidence>
<keyword evidence="4" id="KW-1185">Reference proteome</keyword>
<dbReference type="SUPFAM" id="SSF52833">
    <property type="entry name" value="Thioredoxin-like"/>
    <property type="match status" value="1"/>
</dbReference>
<feature type="chain" id="PRO_5031205819" evidence="1">
    <location>
        <begin position="18"/>
        <end position="157"/>
    </location>
</feature>
<evidence type="ECO:0000259" key="2">
    <source>
        <dbReference type="PROSITE" id="PS51352"/>
    </source>
</evidence>
<name>A0A7X1AZI2_9BACT</name>
<dbReference type="Gene3D" id="3.40.30.10">
    <property type="entry name" value="Glutaredoxin"/>
    <property type="match status" value="1"/>
</dbReference>
<dbReference type="InterPro" id="IPR013766">
    <property type="entry name" value="Thioredoxin_domain"/>
</dbReference>
<keyword evidence="1" id="KW-0732">Signal</keyword>
<dbReference type="InterPro" id="IPR036249">
    <property type="entry name" value="Thioredoxin-like_sf"/>
</dbReference>
<feature type="domain" description="Thioredoxin" evidence="2">
    <location>
        <begin position="7"/>
        <end position="153"/>
    </location>
</feature>
<dbReference type="PROSITE" id="PS51352">
    <property type="entry name" value="THIOREDOXIN_2"/>
    <property type="match status" value="1"/>
</dbReference>
<evidence type="ECO:0000256" key="1">
    <source>
        <dbReference type="SAM" id="SignalP"/>
    </source>
</evidence>
<dbReference type="EMBL" id="JACHVA010000102">
    <property type="protein sequence ID" value="MBC2602845.1"/>
    <property type="molecule type" value="Genomic_DNA"/>
</dbReference>
<dbReference type="Pfam" id="PF13899">
    <property type="entry name" value="Thioredoxin_7"/>
    <property type="match status" value="1"/>
</dbReference>
<reference evidence="3 4" key="1">
    <citation type="submission" date="2020-07" db="EMBL/GenBank/DDBJ databases">
        <authorList>
            <person name="Feng X."/>
        </authorList>
    </citation>
    <scope>NUCLEOTIDE SEQUENCE [LARGE SCALE GENOMIC DNA]</scope>
    <source>
        <strain evidence="3 4">JCM14086</strain>
    </source>
</reference>